<organism evidence="2 3">
    <name type="scientific">Thioclava litoralis</name>
    <dbReference type="NCBI Taxonomy" id="3076557"/>
    <lineage>
        <taxon>Bacteria</taxon>
        <taxon>Pseudomonadati</taxon>
        <taxon>Pseudomonadota</taxon>
        <taxon>Alphaproteobacteria</taxon>
        <taxon>Rhodobacterales</taxon>
        <taxon>Paracoccaceae</taxon>
        <taxon>Thioclava</taxon>
    </lineage>
</organism>
<dbReference type="InterPro" id="IPR027417">
    <property type="entry name" value="P-loop_NTPase"/>
</dbReference>
<keyword evidence="3" id="KW-1185">Reference proteome</keyword>
<accession>A0ABZ1E7P6</accession>
<name>A0ABZ1E7P6_9RHOB</name>
<proteinExistence type="predicted"/>
<keyword evidence="1" id="KW-0175">Coiled coil</keyword>
<dbReference type="RefSeq" id="WP_330628039.1">
    <property type="nucleotide sequence ID" value="NZ_CP135447.1"/>
</dbReference>
<keyword evidence="2" id="KW-0614">Plasmid</keyword>
<protein>
    <recommendedName>
        <fullName evidence="4">Rad50/SbcC-type AAA domain-containing protein</fullName>
    </recommendedName>
</protein>
<evidence type="ECO:0008006" key="4">
    <source>
        <dbReference type="Google" id="ProtNLM"/>
    </source>
</evidence>
<feature type="coiled-coil region" evidence="1">
    <location>
        <begin position="287"/>
        <end position="343"/>
    </location>
</feature>
<gene>
    <name evidence="2" type="ORF">RPE78_18515</name>
</gene>
<geneLocation type="plasmid" evidence="2 3">
    <name>unnamed4</name>
</geneLocation>
<sequence>MTLSVRHIRLRANTSAGLYGADIGLKGGFTVLHAPNTSGKSTALHAVLYALGLEQMLSPKRDRIPLSYTMRTHVEDPYTEQEYPIIESYVAVEIENAAGERITIKRFVTAATDKKLVQVAKGPQLTAGGQYERKDYFVHDPGAAQRELGFHHMLAHFMGWDLPTVKRYDGKDCLLYVETLFPLFFVEQKIGWTTIPAAIPTQFQIRDVHRRSVEYLMGFDTHEIELKRQDLDLKINALRQEWSKTVVSIETTAGTAGLRVLGLPKTPTSMADEVSASFLQVLVAGTWSNLDQHLASLREELAELQDQAIPEVEGMAEEARQAADQLNREIQQLNGVRNELFRERQAETIQQVSTQRRITHLKEDLQKHKDAKKLQTLGSTLGRDLSPHHCPTCDQLLDDVLLPQGTIEAVMTLDENIEYIDAQRKTFERLADRSVEAIHGLDLELLTTGEELRQKTTRLRALKTDLIAPSHAVSASFIEEKLRIEHRVELLNSTRARFEQQIVRLRDYAETWTELLKDKADLPDDRLSASDKSKLTKLEASIRRQLAAYQFNTFNPIALTVSQDTYRPEKEGFEIGFELSASDTIRLKWAYQLGLLDVAMSSDTNHPHILVMDEPRQQEAAELSVAGLFSEAARVASKGAQVLIATSERLESVEAALRNKQCQLIKFDGRLIRRLDETASL</sequence>
<evidence type="ECO:0000313" key="3">
    <source>
        <dbReference type="Proteomes" id="UP001623290"/>
    </source>
</evidence>
<evidence type="ECO:0000256" key="1">
    <source>
        <dbReference type="SAM" id="Coils"/>
    </source>
</evidence>
<reference evidence="2 3" key="1">
    <citation type="submission" date="2023-09" db="EMBL/GenBank/DDBJ databases">
        <title>Thioclava shenzhenensis sp. nov., a multidrug resistant bacteria-antagonizing species isolated from coastal seawater.</title>
        <authorList>
            <person name="Long M."/>
        </authorList>
    </citation>
    <scope>NUCLEOTIDE SEQUENCE [LARGE SCALE GENOMIC DNA]</scope>
    <source>
        <strain evidence="2 3">FTW29</strain>
        <plasmid evidence="2 3">unnamed4</plasmid>
    </source>
</reference>
<dbReference type="Gene3D" id="3.40.50.300">
    <property type="entry name" value="P-loop containing nucleotide triphosphate hydrolases"/>
    <property type="match status" value="1"/>
</dbReference>
<dbReference type="SUPFAM" id="SSF52540">
    <property type="entry name" value="P-loop containing nucleoside triphosphate hydrolases"/>
    <property type="match status" value="1"/>
</dbReference>
<dbReference type="Proteomes" id="UP001623290">
    <property type="component" value="Plasmid unnamed4"/>
</dbReference>
<evidence type="ECO:0000313" key="2">
    <source>
        <dbReference type="EMBL" id="WRY35984.1"/>
    </source>
</evidence>
<dbReference type="EMBL" id="CP135447">
    <property type="protein sequence ID" value="WRY35984.1"/>
    <property type="molecule type" value="Genomic_DNA"/>
</dbReference>